<dbReference type="AlphaFoldDB" id="W5TEU7"/>
<dbReference type="OrthoDB" id="4550025at2"/>
<evidence type="ECO:0000313" key="3">
    <source>
        <dbReference type="Proteomes" id="UP000019150"/>
    </source>
</evidence>
<dbReference type="RefSeq" id="WP_025348979.1">
    <property type="nucleotide sequence ID" value="NZ_CP006850.1"/>
</dbReference>
<dbReference type="KEGG" id="nno:NONO_c27160"/>
<dbReference type="PATRIC" id="fig|1415166.3.peg.2784"/>
<proteinExistence type="predicted"/>
<dbReference type="SUPFAM" id="SSF54427">
    <property type="entry name" value="NTF2-like"/>
    <property type="match status" value="1"/>
</dbReference>
<evidence type="ECO:0008006" key="4">
    <source>
        <dbReference type="Google" id="ProtNLM"/>
    </source>
</evidence>
<keyword evidence="3" id="KW-1185">Reference proteome</keyword>
<protein>
    <recommendedName>
        <fullName evidence="4">SnoaL-like domain-containing protein</fullName>
    </recommendedName>
</protein>
<dbReference type="STRING" id="1415166.NONO_c27160"/>
<name>W5TEU7_9NOCA</name>
<dbReference type="InterPro" id="IPR032710">
    <property type="entry name" value="NTF2-like_dom_sf"/>
</dbReference>
<feature type="region of interest" description="Disordered" evidence="1">
    <location>
        <begin position="30"/>
        <end position="55"/>
    </location>
</feature>
<dbReference type="Gene3D" id="3.10.450.50">
    <property type="match status" value="1"/>
</dbReference>
<reference evidence="2 3" key="1">
    <citation type="journal article" date="2014" name="Appl. Environ. Microbiol.">
        <title>Insights into the Microbial Degradation of Rubber and Gutta-Percha by Analysis of the Complete Genome of Nocardia nova SH22a.</title>
        <authorList>
            <person name="Luo Q."/>
            <person name="Hiessl S."/>
            <person name="Poehlein A."/>
            <person name="Daniel R."/>
            <person name="Steinbuchel A."/>
        </authorList>
    </citation>
    <scope>NUCLEOTIDE SEQUENCE [LARGE SCALE GENOMIC DNA]</scope>
    <source>
        <strain evidence="2">SH22a</strain>
    </source>
</reference>
<sequence>MTNADMAARWAKALAERDVADFRDQFDPQAPVWQSTSNASHTAESGLDGIEERGGLPEFTDIRTTVTDWGFVCRTSTHHDGRNLHLAQFLWVEGDKIVKEEEYIGIQVNGG</sequence>
<organism evidence="2 3">
    <name type="scientific">Nocardia nova SH22a</name>
    <dbReference type="NCBI Taxonomy" id="1415166"/>
    <lineage>
        <taxon>Bacteria</taxon>
        <taxon>Bacillati</taxon>
        <taxon>Actinomycetota</taxon>
        <taxon>Actinomycetes</taxon>
        <taxon>Mycobacteriales</taxon>
        <taxon>Nocardiaceae</taxon>
        <taxon>Nocardia</taxon>
    </lineage>
</organism>
<accession>W5TEU7</accession>
<dbReference type="HOGENOM" id="CLU_133837_0_0_11"/>
<dbReference type="Proteomes" id="UP000019150">
    <property type="component" value="Chromosome"/>
</dbReference>
<evidence type="ECO:0000256" key="1">
    <source>
        <dbReference type="SAM" id="MobiDB-lite"/>
    </source>
</evidence>
<dbReference type="EMBL" id="CP006850">
    <property type="protein sequence ID" value="AHH17508.1"/>
    <property type="molecule type" value="Genomic_DNA"/>
</dbReference>
<feature type="compositionally biased region" description="Polar residues" evidence="1">
    <location>
        <begin position="32"/>
        <end position="43"/>
    </location>
</feature>
<gene>
    <name evidence="2" type="ORF">NONO_c27160</name>
</gene>
<evidence type="ECO:0000313" key="2">
    <source>
        <dbReference type="EMBL" id="AHH17508.1"/>
    </source>
</evidence>